<dbReference type="Pfam" id="PF12969">
    <property type="entry name" value="DUF3857"/>
    <property type="match status" value="1"/>
</dbReference>
<accession>A0A0D0ETX7</accession>
<protein>
    <recommendedName>
        <fullName evidence="1">DUF3857 domain-containing protein</fullName>
    </recommendedName>
</protein>
<evidence type="ECO:0000313" key="3">
    <source>
        <dbReference type="EMBL" id="OXA87009.1"/>
    </source>
</evidence>
<proteinExistence type="predicted"/>
<feature type="domain" description="DUF3857" evidence="1">
    <location>
        <begin position="71"/>
        <end position="194"/>
    </location>
</feature>
<reference evidence="2 4" key="1">
    <citation type="submission" date="2015-01" db="EMBL/GenBank/DDBJ databases">
        <title>Genome of Flavobacterium hibernum DSM 12611.</title>
        <authorList>
            <person name="Stropko S.J."/>
            <person name="Pipes S.E."/>
            <person name="Newman J.D."/>
        </authorList>
    </citation>
    <scope>NUCLEOTIDE SEQUENCE [LARGE SCALE GENOMIC DNA]</scope>
    <source>
        <strain evidence="2 4">DSM 12611</strain>
    </source>
</reference>
<name>A0A0D0ETX7_9FLAO</name>
<sequence length="664" mass="76444">MKFRNFVAVFLVIIFGISEMNAQSYELGKVTVAELKEKENPKDTTAPATILFKKAKTIFTYNKDRGFSANHVYEFKIKIYKKEGLKWADQKVRFYIGYETLNQDLLEFSNAVTYNLENGSIVKTKLDNQGTFKKKVNKFWNEKTITLPNVKVGSIIEYKYVLKSENIVKLPDFDFQYDIPVRYFEYKTDIPEFYIYKTLLIGTRKIETDSKITSGNQSFNDEYNRSSSISYKQISAFYSGKDIPALTKEPYVDNIDNYRGSIQHELERVRYPDQPVKDYALTWEGVATNIFKSENFGKELNDKAFLLDDVKRLLANVDSLTERLNIIFKFVQNKMNWNEVNDYYTDKGVKKAYADQTGNVAEINFILINMLKVAGIDANPVLVSTVENGVPVYPTRTGFNYVIAAAEIDGKQTLLDASRKFTYPGILPLNVLNWKGRLIKNDGTSKEINLEPTTTSKEFSNLVVKVDHLGKIEGKIRIQRTDYDAYDFRIENVEKNQESYLEKLEGRLGDLKVSNYNIENKKNNLQDPVVETFSFTSDNKADIIGGKIYLNPLLFFTRSKNPFNQEIRQMPVCFVYPSQEKININIDIPEGYEVESLPSPIRILLEDKQGIYVFNIVKDGNKIQISSSKEINSSIFAADSYGALKDFYQKMIMSQNEKIVLKKI</sequence>
<dbReference type="AlphaFoldDB" id="A0A0D0ETX7"/>
<dbReference type="EMBL" id="JPRK01000011">
    <property type="protein sequence ID" value="KIO52163.1"/>
    <property type="molecule type" value="Genomic_DNA"/>
</dbReference>
<dbReference type="Gene3D" id="2.60.120.1130">
    <property type="match status" value="1"/>
</dbReference>
<reference evidence="3 5" key="2">
    <citation type="submission" date="2016-11" db="EMBL/GenBank/DDBJ databases">
        <title>Whole genomes of Flavobacteriaceae.</title>
        <authorList>
            <person name="Stine C."/>
            <person name="Li C."/>
            <person name="Tadesse D."/>
        </authorList>
    </citation>
    <scope>NUCLEOTIDE SEQUENCE [LARGE SCALE GENOMIC DNA]</scope>
    <source>
        <strain evidence="3 5">ATCC 51468</strain>
    </source>
</reference>
<dbReference type="Proteomes" id="UP000032061">
    <property type="component" value="Unassembled WGS sequence"/>
</dbReference>
<evidence type="ECO:0000313" key="4">
    <source>
        <dbReference type="Proteomes" id="UP000032061"/>
    </source>
</evidence>
<keyword evidence="5" id="KW-1185">Reference proteome</keyword>
<dbReference type="Proteomes" id="UP000198302">
    <property type="component" value="Unassembled WGS sequence"/>
</dbReference>
<dbReference type="RefSeq" id="WP_041518432.1">
    <property type="nucleotide sequence ID" value="NZ_JPRK01000011.1"/>
</dbReference>
<organism evidence="2 4">
    <name type="scientific">Flavobacterium hibernum</name>
    <dbReference type="NCBI Taxonomy" id="37752"/>
    <lineage>
        <taxon>Bacteria</taxon>
        <taxon>Pseudomonadati</taxon>
        <taxon>Bacteroidota</taxon>
        <taxon>Flavobacteriia</taxon>
        <taxon>Flavobacteriales</taxon>
        <taxon>Flavobacteriaceae</taxon>
        <taxon>Flavobacterium</taxon>
    </lineage>
</organism>
<dbReference type="EMBL" id="MUGX01000013">
    <property type="protein sequence ID" value="OXA87009.1"/>
    <property type="molecule type" value="Genomic_DNA"/>
</dbReference>
<evidence type="ECO:0000313" key="2">
    <source>
        <dbReference type="EMBL" id="KIO52163.1"/>
    </source>
</evidence>
<dbReference type="Gene3D" id="2.60.40.3140">
    <property type="match status" value="1"/>
</dbReference>
<evidence type="ECO:0000259" key="1">
    <source>
        <dbReference type="Pfam" id="PF12969"/>
    </source>
</evidence>
<evidence type="ECO:0000313" key="5">
    <source>
        <dbReference type="Proteomes" id="UP000198302"/>
    </source>
</evidence>
<comment type="caution">
    <text evidence="2">The sequence shown here is derived from an EMBL/GenBank/DDBJ whole genome shotgun (WGS) entry which is preliminary data.</text>
</comment>
<dbReference type="InterPro" id="IPR024618">
    <property type="entry name" value="DUF3857"/>
</dbReference>
<dbReference type="STRING" id="37752.IW18_13635"/>
<gene>
    <name evidence="3" type="ORF">B0A73_11885</name>
    <name evidence="2" type="ORF">IW18_13635</name>
</gene>
<dbReference type="Gene3D" id="3.10.620.30">
    <property type="match status" value="1"/>
</dbReference>
<dbReference type="OrthoDB" id="98874at2"/>